<dbReference type="GO" id="GO:0044781">
    <property type="term" value="P:bacterial-type flagellum organization"/>
    <property type="evidence" value="ECO:0007669"/>
    <property type="project" value="UniProtKB-KW"/>
</dbReference>
<dbReference type="InterPro" id="IPR009967">
    <property type="entry name" value="Flagellum_FlbT"/>
</dbReference>
<dbReference type="PIRSF" id="PIRSF009533">
    <property type="entry name" value="FlbT"/>
    <property type="match status" value="1"/>
</dbReference>
<dbReference type="GO" id="GO:1902209">
    <property type="term" value="P:negative regulation of bacterial-type flagellum assembly"/>
    <property type="evidence" value="ECO:0007669"/>
    <property type="project" value="UniProtKB-UniRule"/>
</dbReference>
<feature type="region of interest" description="Disordered" evidence="5">
    <location>
        <begin position="128"/>
        <end position="152"/>
    </location>
</feature>
<reference evidence="6 7" key="1">
    <citation type="submission" date="2020-01" db="EMBL/GenBank/DDBJ databases">
        <title>Genomes of bacteria type strains.</title>
        <authorList>
            <person name="Chen J."/>
            <person name="Zhu S."/>
            <person name="Chen J."/>
        </authorList>
    </citation>
    <scope>NUCLEOTIDE SEQUENCE [LARGE SCALE GENOMIC DNA]</scope>
    <source>
        <strain evidence="6 7">KCTC 52919</strain>
    </source>
</reference>
<keyword evidence="6" id="KW-0282">Flagellum</keyword>
<evidence type="ECO:0000256" key="3">
    <source>
        <dbReference type="ARBA" id="ARBA00022884"/>
    </source>
</evidence>
<dbReference type="AlphaFoldDB" id="A0A6L9MD35"/>
<dbReference type="EMBL" id="JAAAMJ010000001">
    <property type="protein sequence ID" value="NDV85729.1"/>
    <property type="molecule type" value="Genomic_DNA"/>
</dbReference>
<organism evidence="6 7">
    <name type="scientific">Aurantimonas aggregata</name>
    <dbReference type="NCBI Taxonomy" id="2047720"/>
    <lineage>
        <taxon>Bacteria</taxon>
        <taxon>Pseudomonadati</taxon>
        <taxon>Pseudomonadota</taxon>
        <taxon>Alphaproteobacteria</taxon>
        <taxon>Hyphomicrobiales</taxon>
        <taxon>Aurantimonadaceae</taxon>
        <taxon>Aurantimonas</taxon>
    </lineage>
</organism>
<dbReference type="Proteomes" id="UP000476332">
    <property type="component" value="Unassembled WGS sequence"/>
</dbReference>
<evidence type="ECO:0000256" key="4">
    <source>
        <dbReference type="HAMAP-Rule" id="MF_00783"/>
    </source>
</evidence>
<evidence type="ECO:0000313" key="7">
    <source>
        <dbReference type="Proteomes" id="UP000476332"/>
    </source>
</evidence>
<dbReference type="NCBIfam" id="NF001995">
    <property type="entry name" value="PRK00794.1-1"/>
    <property type="match status" value="1"/>
</dbReference>
<keyword evidence="3 4" id="KW-0694">RNA-binding</keyword>
<accession>A0A6L9MD35</accession>
<dbReference type="RefSeq" id="WP_163042430.1">
    <property type="nucleotide sequence ID" value="NZ_JAAAMJ010000001.1"/>
</dbReference>
<comment type="caution">
    <text evidence="6">The sequence shown here is derived from an EMBL/GenBank/DDBJ whole genome shotgun (WGS) entry which is preliminary data.</text>
</comment>
<keyword evidence="6" id="KW-0969">Cilium</keyword>
<keyword evidence="7" id="KW-1185">Reference proteome</keyword>
<dbReference type="HAMAP" id="MF_00783">
    <property type="entry name" value="FlbT"/>
    <property type="match status" value="1"/>
</dbReference>
<keyword evidence="1 4" id="KW-0678">Repressor</keyword>
<keyword evidence="6" id="KW-0966">Cell projection</keyword>
<evidence type="ECO:0000256" key="1">
    <source>
        <dbReference type="ARBA" id="ARBA00022491"/>
    </source>
</evidence>
<comment type="similarity">
    <text evidence="4">Belongs to the FlbT family.</text>
</comment>
<dbReference type="GO" id="GO:0048027">
    <property type="term" value="F:mRNA 5'-UTR binding"/>
    <property type="evidence" value="ECO:0007669"/>
    <property type="project" value="UniProtKB-UniRule"/>
</dbReference>
<gene>
    <name evidence="4 6" type="primary">flbT</name>
    <name evidence="6" type="ORF">GTW51_03335</name>
</gene>
<sequence>MATLRISLRPGERIFVNGAVLKVDRKTTLEFLNDVTFLLESHVMQADEATTPLRQLYFVIQMMIMDPNDSDAARQLFLSSRSLMLKTYRNRDIIDGLTEASELVERNRCFEALKRVRSLIPLEDESLGRTADAFPPPQSGRTELRLAAGGAR</sequence>
<dbReference type="Pfam" id="PF07378">
    <property type="entry name" value="FlbT"/>
    <property type="match status" value="1"/>
</dbReference>
<evidence type="ECO:0000256" key="2">
    <source>
        <dbReference type="ARBA" id="ARBA00022795"/>
    </source>
</evidence>
<protein>
    <recommendedName>
        <fullName evidence="4">Probable flagellum biosynthesis repressor protein FlbT</fullName>
    </recommendedName>
</protein>
<proteinExistence type="inferred from homology"/>
<evidence type="ECO:0000313" key="6">
    <source>
        <dbReference type="EMBL" id="NDV85729.1"/>
    </source>
</evidence>
<comment type="function">
    <text evidence="4">Has a post-transcriptional repressor function in flagellum biogenesis. Associates with the 5'-UTR of fljK mRNA and promotes its degradation.</text>
</comment>
<evidence type="ECO:0000256" key="5">
    <source>
        <dbReference type="SAM" id="MobiDB-lite"/>
    </source>
</evidence>
<name>A0A6L9MD35_9HYPH</name>
<dbReference type="GO" id="GO:0006402">
    <property type="term" value="P:mRNA catabolic process"/>
    <property type="evidence" value="ECO:0007669"/>
    <property type="project" value="InterPro"/>
</dbReference>
<keyword evidence="2 4" id="KW-1005">Bacterial flagellum biogenesis</keyword>